<dbReference type="EC" id="3.1.3.12" evidence="4"/>
<evidence type="ECO:0000256" key="4">
    <source>
        <dbReference type="RuleBase" id="RU361117"/>
    </source>
</evidence>
<dbReference type="InterPro" id="IPR003337">
    <property type="entry name" value="Trehalose_PPase"/>
</dbReference>
<dbReference type="NCBIfam" id="TIGR01484">
    <property type="entry name" value="HAD-SF-IIB"/>
    <property type="match status" value="1"/>
</dbReference>
<dbReference type="AlphaFoldDB" id="A0A2N8T5G4"/>
<comment type="function">
    <text evidence="4">Removes the phosphate from trehalose 6-phosphate to produce free trehalose.</text>
</comment>
<dbReference type="GO" id="GO:0005992">
    <property type="term" value="P:trehalose biosynthetic process"/>
    <property type="evidence" value="ECO:0007669"/>
    <property type="project" value="UniProtKB-UniPathway"/>
</dbReference>
<dbReference type="InterPro" id="IPR044651">
    <property type="entry name" value="OTSB-like"/>
</dbReference>
<evidence type="ECO:0000256" key="1">
    <source>
        <dbReference type="ARBA" id="ARBA00005199"/>
    </source>
</evidence>
<keyword evidence="4" id="KW-0460">Magnesium</keyword>
<comment type="caution">
    <text evidence="5">The sequence shown here is derived from an EMBL/GenBank/DDBJ whole genome shotgun (WGS) entry which is preliminary data.</text>
</comment>
<gene>
    <name evidence="5" type="primary">otsB</name>
    <name evidence="5" type="ORF">CXK94_07220</name>
</gene>
<dbReference type="SUPFAM" id="SSF56784">
    <property type="entry name" value="HAD-like"/>
    <property type="match status" value="1"/>
</dbReference>
<dbReference type="InterPro" id="IPR036412">
    <property type="entry name" value="HAD-like_sf"/>
</dbReference>
<organism evidence="5 6">
    <name type="scientific">Stutzerimonas stutzeri</name>
    <name type="common">Pseudomonas stutzeri</name>
    <dbReference type="NCBI Taxonomy" id="316"/>
    <lineage>
        <taxon>Bacteria</taxon>
        <taxon>Pseudomonadati</taxon>
        <taxon>Pseudomonadota</taxon>
        <taxon>Gammaproteobacteria</taxon>
        <taxon>Pseudomonadales</taxon>
        <taxon>Pseudomonadaceae</taxon>
        <taxon>Stutzerimonas</taxon>
    </lineage>
</organism>
<dbReference type="PANTHER" id="PTHR43768">
    <property type="entry name" value="TREHALOSE 6-PHOSPHATE PHOSPHATASE"/>
    <property type="match status" value="1"/>
</dbReference>
<dbReference type="EMBL" id="POUT01000003">
    <property type="protein sequence ID" value="PNG09984.1"/>
    <property type="molecule type" value="Genomic_DNA"/>
</dbReference>
<dbReference type="Gene3D" id="3.40.50.1000">
    <property type="entry name" value="HAD superfamily/HAD-like"/>
    <property type="match status" value="1"/>
</dbReference>
<keyword evidence="4" id="KW-0479">Metal-binding</keyword>
<dbReference type="RefSeq" id="WP_102893819.1">
    <property type="nucleotide sequence ID" value="NZ_JAMOHU010000010.1"/>
</dbReference>
<comment type="cofactor">
    <cofactor evidence="4">
        <name>Mg(2+)</name>
        <dbReference type="ChEBI" id="CHEBI:18420"/>
    </cofactor>
</comment>
<dbReference type="CDD" id="cd01627">
    <property type="entry name" value="HAD_TPP"/>
    <property type="match status" value="1"/>
</dbReference>
<dbReference type="GO" id="GO:0000287">
    <property type="term" value="F:magnesium ion binding"/>
    <property type="evidence" value="ECO:0007669"/>
    <property type="project" value="UniProtKB-ARBA"/>
</dbReference>
<dbReference type="Pfam" id="PF02358">
    <property type="entry name" value="Trehalose_PPase"/>
    <property type="match status" value="1"/>
</dbReference>
<comment type="similarity">
    <text evidence="2 4">Belongs to the trehalose phosphatase family.</text>
</comment>
<reference evidence="5 6" key="1">
    <citation type="submission" date="2018-01" db="EMBL/GenBank/DDBJ databases">
        <title>Denitrification phenotypes of diverse strains of Pseudomonas stutzeri.</title>
        <authorList>
            <person name="Milligan D.A."/>
            <person name="Bergaust L."/>
            <person name="Bakken L.R."/>
            <person name="Frostegard A."/>
        </authorList>
    </citation>
    <scope>NUCLEOTIDE SEQUENCE [LARGE SCALE GENOMIC DNA]</scope>
    <source>
        <strain evidence="5 6">24a75</strain>
    </source>
</reference>
<evidence type="ECO:0000313" key="6">
    <source>
        <dbReference type="Proteomes" id="UP000236023"/>
    </source>
</evidence>
<dbReference type="GO" id="GO:0004805">
    <property type="term" value="F:trehalose-phosphatase activity"/>
    <property type="evidence" value="ECO:0007669"/>
    <property type="project" value="UniProtKB-EC"/>
</dbReference>
<dbReference type="InterPro" id="IPR006379">
    <property type="entry name" value="HAD-SF_hydro_IIB"/>
</dbReference>
<sequence>MSDRNDQPALEVRRCAFFFDVDGTLADIQPRPELVFIPSPTLAALERLQGAGIPVAVISGRPLSQLDALFAPLQLPAAGVHGAERRAADGRRRDLALDTQVLAQIERELAQACAAYPGLYLENKGVAFALHFRLAPELEATARRLAEDFARRHAEVLTLQPGKCVFELKPRGASKGEVIRAFMAEPPFSGRQPVFVGDDLTDEAGFAAVNALGGLSIKVGEGPSAAHRRLASVAAVGDWLDALLHSLGEPAIPITKSD</sequence>
<evidence type="ECO:0000313" key="5">
    <source>
        <dbReference type="EMBL" id="PNG09984.1"/>
    </source>
</evidence>
<dbReference type="Proteomes" id="UP000236023">
    <property type="component" value="Unassembled WGS sequence"/>
</dbReference>
<evidence type="ECO:0000256" key="2">
    <source>
        <dbReference type="ARBA" id="ARBA00008770"/>
    </source>
</evidence>
<dbReference type="UniPathway" id="UPA00299"/>
<dbReference type="PANTHER" id="PTHR43768:SF3">
    <property type="entry name" value="TREHALOSE 6-PHOSPHATE PHOSPHATASE"/>
    <property type="match status" value="1"/>
</dbReference>
<dbReference type="Gene3D" id="3.30.70.1020">
    <property type="entry name" value="Trehalose-6-phosphate phosphatase related protein, domain 2"/>
    <property type="match status" value="1"/>
</dbReference>
<protein>
    <recommendedName>
        <fullName evidence="4">Trehalose 6-phosphate phosphatase</fullName>
        <ecNumber evidence="4">3.1.3.12</ecNumber>
    </recommendedName>
</protein>
<dbReference type="InterPro" id="IPR023214">
    <property type="entry name" value="HAD_sf"/>
</dbReference>
<keyword evidence="3 4" id="KW-0378">Hydrolase</keyword>
<dbReference type="NCBIfam" id="TIGR00685">
    <property type="entry name" value="T6PP"/>
    <property type="match status" value="1"/>
</dbReference>
<comment type="pathway">
    <text evidence="1 4">Glycan biosynthesis; trehalose biosynthesis.</text>
</comment>
<accession>A0A2N8T5G4</accession>
<proteinExistence type="inferred from homology"/>
<evidence type="ECO:0000256" key="3">
    <source>
        <dbReference type="ARBA" id="ARBA00022801"/>
    </source>
</evidence>
<comment type="catalytic activity">
    <reaction evidence="4">
        <text>alpha,alpha-trehalose 6-phosphate + H2O = alpha,alpha-trehalose + phosphate</text>
        <dbReference type="Rhea" id="RHEA:23420"/>
        <dbReference type="ChEBI" id="CHEBI:15377"/>
        <dbReference type="ChEBI" id="CHEBI:16551"/>
        <dbReference type="ChEBI" id="CHEBI:43474"/>
        <dbReference type="ChEBI" id="CHEBI:58429"/>
        <dbReference type="EC" id="3.1.3.12"/>
    </reaction>
</comment>
<name>A0A2N8T5G4_STUST</name>